<dbReference type="InterPro" id="IPR003121">
    <property type="entry name" value="SWIB_MDM2_domain"/>
</dbReference>
<dbReference type="Gene3D" id="1.10.245.10">
    <property type="entry name" value="SWIB/MDM2 domain"/>
    <property type="match status" value="1"/>
</dbReference>
<protein>
    <submittedName>
        <fullName evidence="3">SWI/SNF complex component SNF12 homolog</fullName>
    </submittedName>
</protein>
<evidence type="ECO:0000256" key="1">
    <source>
        <dbReference type="SAM" id="MobiDB-lite"/>
    </source>
</evidence>
<dbReference type="InterPro" id="IPR019835">
    <property type="entry name" value="SWIB_domain"/>
</dbReference>
<evidence type="ECO:0000313" key="3">
    <source>
        <dbReference type="EMBL" id="CAA0806941.1"/>
    </source>
</evidence>
<keyword evidence="4" id="KW-1185">Reference proteome</keyword>
<name>A0A9N7R2C2_STRHE</name>
<dbReference type="SUPFAM" id="SSF47592">
    <property type="entry name" value="SWIB/MDM2 domain"/>
    <property type="match status" value="1"/>
</dbReference>
<dbReference type="Proteomes" id="UP001153555">
    <property type="component" value="Unassembled WGS sequence"/>
</dbReference>
<dbReference type="EMBL" id="CACSLK010000984">
    <property type="protein sequence ID" value="CAA0806941.1"/>
    <property type="molecule type" value="Genomic_DNA"/>
</dbReference>
<dbReference type="Pfam" id="PF02201">
    <property type="entry name" value="SWIB"/>
    <property type="match status" value="1"/>
</dbReference>
<feature type="compositionally biased region" description="Low complexity" evidence="1">
    <location>
        <begin position="113"/>
        <end position="127"/>
    </location>
</feature>
<sequence>MNNQNINNNPRRGNFGLVNPSAMQIAMQMPMQIQMPASHNQQHVPHLLSQSQPQVRPFFPGHFQPSEPQAQAFVHDPSQAMAQAQGNTNIGISSPLMPTPGPGSGKRLPKAPSRPSGGSSGQGNPSPMKTMELTPAVRRGKRKLPDEAIPEKVSAILPESALYTQLLEFESWVDAALARKKIDIIESLKNPLRAQKVLRIYLFNTYANQTGTNVEKENVEPPSWSLRIIGRILEDGRDPALQGLASSTSYPKFSSFFKKITVYLDQSLYPDNHVILWESSRSPVLHEGFEVKRKGDKEFTAIVRLEMNYAPERFKLSPALQEVLGIEVETRSRIMTALWHYIKMRKLQIPGETSSFMCDPPLRKIFGEEKLKFSMVPQKITPHLSPPGHIHLEHRIKLSGGTPVGNTCYDVLVDVPLVLEKEMSTFLTNLEKNKEIDSCDEAISSAVKKIHEHLRRRSFFLGFSQSPAEFINTLIASQARDLKLAAADATRDMEKERRAEFYNQPWAEDAVIRYLNRKPAVAPQNRARFRVLNLVVPTCGPRKKKSRAAESVAGRGNWDASASVTLAGRGNWENLVVHLSVISAGRGFLAGHVNSSGAENLEKR</sequence>
<comment type="caution">
    <text evidence="3">The sequence shown here is derived from an EMBL/GenBank/DDBJ whole genome shotgun (WGS) entry which is preliminary data.</text>
</comment>
<evidence type="ECO:0000259" key="2">
    <source>
        <dbReference type="PROSITE" id="PS51925"/>
    </source>
</evidence>
<feature type="region of interest" description="Disordered" evidence="1">
    <location>
        <begin position="89"/>
        <end position="131"/>
    </location>
</feature>
<dbReference type="PROSITE" id="PS51925">
    <property type="entry name" value="SWIB_MDM2"/>
    <property type="match status" value="1"/>
</dbReference>
<reference evidence="3" key="1">
    <citation type="submission" date="2019-12" db="EMBL/GenBank/DDBJ databases">
        <authorList>
            <person name="Scholes J."/>
        </authorList>
    </citation>
    <scope>NUCLEOTIDE SEQUENCE</scope>
</reference>
<dbReference type="AlphaFoldDB" id="A0A9N7R2C2"/>
<proteinExistence type="predicted"/>
<organism evidence="3 4">
    <name type="scientific">Striga hermonthica</name>
    <name type="common">Purple witchweed</name>
    <name type="synonym">Buchnera hermonthica</name>
    <dbReference type="NCBI Taxonomy" id="68872"/>
    <lineage>
        <taxon>Eukaryota</taxon>
        <taxon>Viridiplantae</taxon>
        <taxon>Streptophyta</taxon>
        <taxon>Embryophyta</taxon>
        <taxon>Tracheophyta</taxon>
        <taxon>Spermatophyta</taxon>
        <taxon>Magnoliopsida</taxon>
        <taxon>eudicotyledons</taxon>
        <taxon>Gunneridae</taxon>
        <taxon>Pentapetalae</taxon>
        <taxon>asterids</taxon>
        <taxon>lamiids</taxon>
        <taxon>Lamiales</taxon>
        <taxon>Orobanchaceae</taxon>
        <taxon>Buchnereae</taxon>
        <taxon>Striga</taxon>
    </lineage>
</organism>
<evidence type="ECO:0000313" key="4">
    <source>
        <dbReference type="Proteomes" id="UP001153555"/>
    </source>
</evidence>
<gene>
    <name evidence="3" type="ORF">SHERM_09818</name>
</gene>
<dbReference type="OrthoDB" id="10263741at2759"/>
<accession>A0A9N7R2C2</accession>
<dbReference type="InterPro" id="IPR036885">
    <property type="entry name" value="SWIB_MDM2_dom_sf"/>
</dbReference>
<dbReference type="CDD" id="cd10568">
    <property type="entry name" value="SWIB_like"/>
    <property type="match status" value="1"/>
</dbReference>
<dbReference type="PANTHER" id="PTHR13844">
    <property type="entry name" value="SWI/SNF-RELATED MATRIX-ASSOCIATED ACTIN-DEPENDENT REGULATOR OF CHROMATIN SUBFAMILY D"/>
    <property type="match status" value="1"/>
</dbReference>
<dbReference type="SMART" id="SM00151">
    <property type="entry name" value="SWIB"/>
    <property type="match status" value="1"/>
</dbReference>
<feature type="domain" description="DM2" evidence="2">
    <location>
        <begin position="309"/>
        <end position="386"/>
    </location>
</feature>